<sequence>MRPRPPSEDLCTCGATDVDALADEILRYLRGHGHAADTPEGIARWWIKRQRLEDSLVRVQRALDLLVSRSLVDVRRTPAGVTLYSRHPDADPRTDPAAVTDPADGAGTHDDAGAGI</sequence>
<dbReference type="RefSeq" id="WP_157817708.1">
    <property type="nucleotide sequence ID" value="NZ_CP020370.1"/>
</dbReference>
<feature type="region of interest" description="Disordered" evidence="1">
    <location>
        <begin position="82"/>
        <end position="116"/>
    </location>
</feature>
<proteinExistence type="predicted"/>
<dbReference type="OrthoDB" id="9794260at2"/>
<dbReference type="KEGG" id="tsy:THSYN_15315"/>
<protein>
    <submittedName>
        <fullName evidence="2">Uncharacterized protein</fullName>
    </submittedName>
</protein>
<evidence type="ECO:0000313" key="2">
    <source>
        <dbReference type="EMBL" id="AUB82181.1"/>
    </source>
</evidence>
<organism evidence="2 3">
    <name type="scientific">Candidatus Thiodictyon syntrophicum</name>
    <dbReference type="NCBI Taxonomy" id="1166950"/>
    <lineage>
        <taxon>Bacteria</taxon>
        <taxon>Pseudomonadati</taxon>
        <taxon>Pseudomonadota</taxon>
        <taxon>Gammaproteobacteria</taxon>
        <taxon>Chromatiales</taxon>
        <taxon>Chromatiaceae</taxon>
        <taxon>Thiodictyon</taxon>
    </lineage>
</organism>
<feature type="compositionally biased region" description="Basic and acidic residues" evidence="1">
    <location>
        <begin position="107"/>
        <end position="116"/>
    </location>
</feature>
<gene>
    <name evidence="2" type="ORF">THSYN_15315</name>
</gene>
<dbReference type="Proteomes" id="UP000232638">
    <property type="component" value="Chromosome"/>
</dbReference>
<reference evidence="2 3" key="1">
    <citation type="submission" date="2017-03" db="EMBL/GenBank/DDBJ databases">
        <title>Complete genome sequence of Candidatus 'Thiodictyon syntrophicum' sp. nov. strain Cad16T, a photolithoautotroph purple sulfur bacterium isolated from an alpine meromictic lake.</title>
        <authorList>
            <person name="Luedin S.M."/>
            <person name="Pothier J.F."/>
            <person name="Danza F."/>
            <person name="Storelli N."/>
            <person name="Wittwer M."/>
            <person name="Tonolla M."/>
        </authorList>
    </citation>
    <scope>NUCLEOTIDE SEQUENCE [LARGE SCALE GENOMIC DNA]</scope>
    <source>
        <strain evidence="2 3">Cad16T</strain>
    </source>
</reference>
<dbReference type="EMBL" id="CP020370">
    <property type="protein sequence ID" value="AUB82181.1"/>
    <property type="molecule type" value="Genomic_DNA"/>
</dbReference>
<evidence type="ECO:0000313" key="3">
    <source>
        <dbReference type="Proteomes" id="UP000232638"/>
    </source>
</evidence>
<evidence type="ECO:0000256" key="1">
    <source>
        <dbReference type="SAM" id="MobiDB-lite"/>
    </source>
</evidence>
<name>A0A2K8UAT8_9GAMM</name>
<accession>A0A2K8UAT8</accession>
<keyword evidence="3" id="KW-1185">Reference proteome</keyword>
<dbReference type="AlphaFoldDB" id="A0A2K8UAT8"/>